<reference evidence="2 3" key="1">
    <citation type="journal article" date="2021" name="Elife">
        <title>Chloroplast acquisition without the gene transfer in kleptoplastic sea slugs, Plakobranchus ocellatus.</title>
        <authorList>
            <person name="Maeda T."/>
            <person name="Takahashi S."/>
            <person name="Yoshida T."/>
            <person name="Shimamura S."/>
            <person name="Takaki Y."/>
            <person name="Nagai Y."/>
            <person name="Toyoda A."/>
            <person name="Suzuki Y."/>
            <person name="Arimoto A."/>
            <person name="Ishii H."/>
            <person name="Satoh N."/>
            <person name="Nishiyama T."/>
            <person name="Hasebe M."/>
            <person name="Maruyama T."/>
            <person name="Minagawa J."/>
            <person name="Obokata J."/>
            <person name="Shigenobu S."/>
        </authorList>
    </citation>
    <scope>NUCLEOTIDE SEQUENCE [LARGE SCALE GENOMIC DNA]</scope>
</reference>
<dbReference type="EMBL" id="BMAT01013001">
    <property type="protein sequence ID" value="GFS03517.1"/>
    <property type="molecule type" value="Genomic_DNA"/>
</dbReference>
<sequence length="138" mass="15392">MITASNAGHTITRNSSFFKIIRSQDSPSQHLISDDSPFQHLNPDNETWLNPYDCPDGGQEGNTSTDSTRMQGELPHPPGVIADEALPSRLPSPSQPQTHPHTVTRSGRWLSRPPGIHHRHVFKGQLQRFATHAHIHCK</sequence>
<name>A0AAV4I223_9GAST</name>
<feature type="compositionally biased region" description="Low complexity" evidence="1">
    <location>
        <begin position="87"/>
        <end position="97"/>
    </location>
</feature>
<gene>
    <name evidence="2" type="ORF">ElyMa_006472800</name>
</gene>
<evidence type="ECO:0000256" key="1">
    <source>
        <dbReference type="SAM" id="MobiDB-lite"/>
    </source>
</evidence>
<accession>A0AAV4I223</accession>
<evidence type="ECO:0000313" key="3">
    <source>
        <dbReference type="Proteomes" id="UP000762676"/>
    </source>
</evidence>
<organism evidence="2 3">
    <name type="scientific">Elysia marginata</name>
    <dbReference type="NCBI Taxonomy" id="1093978"/>
    <lineage>
        <taxon>Eukaryota</taxon>
        <taxon>Metazoa</taxon>
        <taxon>Spiralia</taxon>
        <taxon>Lophotrochozoa</taxon>
        <taxon>Mollusca</taxon>
        <taxon>Gastropoda</taxon>
        <taxon>Heterobranchia</taxon>
        <taxon>Euthyneura</taxon>
        <taxon>Panpulmonata</taxon>
        <taxon>Sacoglossa</taxon>
        <taxon>Placobranchoidea</taxon>
        <taxon>Plakobranchidae</taxon>
        <taxon>Elysia</taxon>
    </lineage>
</organism>
<feature type="region of interest" description="Disordered" evidence="1">
    <location>
        <begin position="27"/>
        <end position="116"/>
    </location>
</feature>
<feature type="compositionally biased region" description="Polar residues" evidence="1">
    <location>
        <begin position="61"/>
        <end position="70"/>
    </location>
</feature>
<protein>
    <submittedName>
        <fullName evidence="2">Uncharacterized protein</fullName>
    </submittedName>
</protein>
<proteinExistence type="predicted"/>
<dbReference type="Proteomes" id="UP000762676">
    <property type="component" value="Unassembled WGS sequence"/>
</dbReference>
<keyword evidence="3" id="KW-1185">Reference proteome</keyword>
<evidence type="ECO:0000313" key="2">
    <source>
        <dbReference type="EMBL" id="GFS03517.1"/>
    </source>
</evidence>
<comment type="caution">
    <text evidence="2">The sequence shown here is derived from an EMBL/GenBank/DDBJ whole genome shotgun (WGS) entry which is preliminary data.</text>
</comment>
<dbReference type="AlphaFoldDB" id="A0AAV4I223"/>